<dbReference type="Pfam" id="PF06737">
    <property type="entry name" value="Transglycosylas"/>
    <property type="match status" value="1"/>
</dbReference>
<dbReference type="PROSITE" id="PS51782">
    <property type="entry name" value="LYSM"/>
    <property type="match status" value="1"/>
</dbReference>
<comment type="similarity">
    <text evidence="1">Belongs to the transglycosylase family. Rpf subfamily.</text>
</comment>
<dbReference type="CDD" id="cd00118">
    <property type="entry name" value="LysM"/>
    <property type="match status" value="1"/>
</dbReference>
<dbReference type="AlphaFoldDB" id="A0AAE3GKY7"/>
<dbReference type="CDD" id="cd13925">
    <property type="entry name" value="RPF"/>
    <property type="match status" value="1"/>
</dbReference>
<evidence type="ECO:0000313" key="6">
    <source>
        <dbReference type="EMBL" id="MCP2169304.1"/>
    </source>
</evidence>
<dbReference type="GO" id="GO:0016787">
    <property type="term" value="F:hydrolase activity"/>
    <property type="evidence" value="ECO:0007669"/>
    <property type="project" value="UniProtKB-KW"/>
</dbReference>
<reference evidence="6" key="1">
    <citation type="submission" date="2022-06" db="EMBL/GenBank/DDBJ databases">
        <title>Genomic Encyclopedia of Archaeal and Bacterial Type Strains, Phase II (KMG-II): from individual species to whole genera.</title>
        <authorList>
            <person name="Goeker M."/>
        </authorList>
    </citation>
    <scope>NUCLEOTIDE SEQUENCE</scope>
    <source>
        <strain evidence="6">DSM 43935</strain>
    </source>
</reference>
<dbReference type="Pfam" id="PF01476">
    <property type="entry name" value="LysM"/>
    <property type="match status" value="1"/>
</dbReference>
<organism evidence="6 7">
    <name type="scientific">Goodfellowiella coeruleoviolacea</name>
    <dbReference type="NCBI Taxonomy" id="334858"/>
    <lineage>
        <taxon>Bacteria</taxon>
        <taxon>Bacillati</taxon>
        <taxon>Actinomycetota</taxon>
        <taxon>Actinomycetes</taxon>
        <taxon>Pseudonocardiales</taxon>
        <taxon>Pseudonocardiaceae</taxon>
        <taxon>Goodfellowiella</taxon>
    </lineage>
</organism>
<evidence type="ECO:0000256" key="2">
    <source>
        <dbReference type="ARBA" id="ARBA00022801"/>
    </source>
</evidence>
<dbReference type="InterPro" id="IPR052196">
    <property type="entry name" value="Bact_Kbp"/>
</dbReference>
<protein>
    <submittedName>
        <fullName evidence="6">LysM domain-containing protein</fullName>
    </submittedName>
</protein>
<dbReference type="SUPFAM" id="SSF53955">
    <property type="entry name" value="Lysozyme-like"/>
    <property type="match status" value="1"/>
</dbReference>
<evidence type="ECO:0000256" key="1">
    <source>
        <dbReference type="ARBA" id="ARBA00010830"/>
    </source>
</evidence>
<gene>
    <name evidence="6" type="ORF">LX83_006188</name>
</gene>
<dbReference type="EMBL" id="JAMTCK010000017">
    <property type="protein sequence ID" value="MCP2169304.1"/>
    <property type="molecule type" value="Genomic_DNA"/>
</dbReference>
<dbReference type="InterPro" id="IPR018392">
    <property type="entry name" value="LysM"/>
</dbReference>
<evidence type="ECO:0000256" key="4">
    <source>
        <dbReference type="SAM" id="SignalP"/>
    </source>
</evidence>
<keyword evidence="4" id="KW-0732">Signal</keyword>
<accession>A0AAE3GKY7</accession>
<dbReference type="InterPro" id="IPR010618">
    <property type="entry name" value="RPF"/>
</dbReference>
<evidence type="ECO:0000313" key="7">
    <source>
        <dbReference type="Proteomes" id="UP001206128"/>
    </source>
</evidence>
<dbReference type="InterPro" id="IPR023346">
    <property type="entry name" value="Lysozyme-like_dom_sf"/>
</dbReference>
<dbReference type="PANTHER" id="PTHR34700">
    <property type="entry name" value="POTASSIUM BINDING PROTEIN KBP"/>
    <property type="match status" value="1"/>
</dbReference>
<feature type="domain" description="LysM" evidence="5">
    <location>
        <begin position="172"/>
        <end position="220"/>
    </location>
</feature>
<evidence type="ECO:0000256" key="3">
    <source>
        <dbReference type="SAM" id="MobiDB-lite"/>
    </source>
</evidence>
<dbReference type="Gene3D" id="3.10.350.10">
    <property type="entry name" value="LysM domain"/>
    <property type="match status" value="1"/>
</dbReference>
<dbReference type="Proteomes" id="UP001206128">
    <property type="component" value="Unassembled WGS sequence"/>
</dbReference>
<feature type="chain" id="PRO_5042225241" evidence="4">
    <location>
        <begin position="42"/>
        <end position="221"/>
    </location>
</feature>
<sequence>MALYRGKHRKQSATARGIAKVAVAGAIVGAPLAIAAAPAQAAGSGVNWDAIAQCESSGNWAANTGNGFYGGLQFTMSTWHAFGGSGNPQDASREQQIAVAERVLAGQGIGAWPVCGAKAGSTVNYTPATKAPAKKAAPAEDTVKQAPKPKKAAPAPAPAPAQQAPARNTAGGDYTVQAGDTLSGIADKLGVSGGWQELYQKNQGSISNPNLIFVGQVIATK</sequence>
<keyword evidence="7" id="KW-1185">Reference proteome</keyword>
<dbReference type="SMART" id="SM00257">
    <property type="entry name" value="LysM"/>
    <property type="match status" value="1"/>
</dbReference>
<dbReference type="SUPFAM" id="SSF54106">
    <property type="entry name" value="LysM domain"/>
    <property type="match status" value="1"/>
</dbReference>
<dbReference type="RefSeq" id="WP_253777965.1">
    <property type="nucleotide sequence ID" value="NZ_JAMTCK010000017.1"/>
</dbReference>
<dbReference type="PANTHER" id="PTHR34700:SF4">
    <property type="entry name" value="PHAGE-LIKE ELEMENT PBSX PROTEIN XKDP"/>
    <property type="match status" value="1"/>
</dbReference>
<feature type="region of interest" description="Disordered" evidence="3">
    <location>
        <begin position="129"/>
        <end position="173"/>
    </location>
</feature>
<evidence type="ECO:0000259" key="5">
    <source>
        <dbReference type="PROSITE" id="PS51782"/>
    </source>
</evidence>
<dbReference type="Gene3D" id="1.10.530.10">
    <property type="match status" value="1"/>
</dbReference>
<dbReference type="InterPro" id="IPR036779">
    <property type="entry name" value="LysM_dom_sf"/>
</dbReference>
<proteinExistence type="inferred from homology"/>
<comment type="caution">
    <text evidence="6">The sequence shown here is derived from an EMBL/GenBank/DDBJ whole genome shotgun (WGS) entry which is preliminary data.</text>
</comment>
<feature type="signal peptide" evidence="4">
    <location>
        <begin position="1"/>
        <end position="41"/>
    </location>
</feature>
<keyword evidence="2" id="KW-0378">Hydrolase</keyword>
<name>A0AAE3GKY7_9PSEU</name>